<dbReference type="EMBL" id="FWFT01000005">
    <property type="protein sequence ID" value="SLN53220.1"/>
    <property type="molecule type" value="Genomic_DNA"/>
</dbReference>
<keyword evidence="2" id="KW-1185">Reference proteome</keyword>
<gene>
    <name evidence="1" type="ORF">PSJ8397_02766</name>
</gene>
<organism evidence="1 2">
    <name type="scientific">Pseudooctadecabacter jejudonensis</name>
    <dbReference type="NCBI Taxonomy" id="1391910"/>
    <lineage>
        <taxon>Bacteria</taxon>
        <taxon>Pseudomonadati</taxon>
        <taxon>Pseudomonadota</taxon>
        <taxon>Alphaproteobacteria</taxon>
        <taxon>Rhodobacterales</taxon>
        <taxon>Paracoccaceae</taxon>
        <taxon>Pseudooctadecabacter</taxon>
    </lineage>
</organism>
<reference evidence="1 2" key="1">
    <citation type="submission" date="2017-03" db="EMBL/GenBank/DDBJ databases">
        <authorList>
            <person name="Afonso C.L."/>
            <person name="Miller P.J."/>
            <person name="Scott M.A."/>
            <person name="Spackman E."/>
            <person name="Goraichik I."/>
            <person name="Dimitrov K.M."/>
            <person name="Suarez D.L."/>
            <person name="Swayne D.E."/>
        </authorList>
    </citation>
    <scope>NUCLEOTIDE SEQUENCE [LARGE SCALE GENOMIC DNA]</scope>
    <source>
        <strain evidence="1 2">CECT 8397</strain>
    </source>
</reference>
<sequence length="32" mass="3659">MYEATTNARTRDAIRAAHAERGAVLRGLFRRK</sequence>
<dbReference type="Proteomes" id="UP000193623">
    <property type="component" value="Unassembled WGS sequence"/>
</dbReference>
<proteinExistence type="predicted"/>
<evidence type="ECO:0000313" key="1">
    <source>
        <dbReference type="EMBL" id="SLN53220.1"/>
    </source>
</evidence>
<name>A0A1Y5T092_9RHOB</name>
<dbReference type="AlphaFoldDB" id="A0A1Y5T092"/>
<evidence type="ECO:0000313" key="2">
    <source>
        <dbReference type="Proteomes" id="UP000193623"/>
    </source>
</evidence>
<accession>A0A1Y5T092</accession>
<protein>
    <submittedName>
        <fullName evidence="1">Uncharacterized protein</fullName>
    </submittedName>
</protein>